<reference evidence="5" key="1">
    <citation type="journal article" date="2023" name="Mol. Phylogenet. Evol.">
        <title>Genome-scale phylogeny and comparative genomics of the fungal order Sordariales.</title>
        <authorList>
            <person name="Hensen N."/>
            <person name="Bonometti L."/>
            <person name="Westerberg I."/>
            <person name="Brannstrom I.O."/>
            <person name="Guillou S."/>
            <person name="Cros-Aarteil S."/>
            <person name="Calhoun S."/>
            <person name="Haridas S."/>
            <person name="Kuo A."/>
            <person name="Mondo S."/>
            <person name="Pangilinan J."/>
            <person name="Riley R."/>
            <person name="LaButti K."/>
            <person name="Andreopoulos B."/>
            <person name="Lipzen A."/>
            <person name="Chen C."/>
            <person name="Yan M."/>
            <person name="Daum C."/>
            <person name="Ng V."/>
            <person name="Clum A."/>
            <person name="Steindorff A."/>
            <person name="Ohm R.A."/>
            <person name="Martin F."/>
            <person name="Silar P."/>
            <person name="Natvig D.O."/>
            <person name="Lalanne C."/>
            <person name="Gautier V."/>
            <person name="Ament-Velasquez S.L."/>
            <person name="Kruys A."/>
            <person name="Hutchinson M.I."/>
            <person name="Powell A.J."/>
            <person name="Barry K."/>
            <person name="Miller A.N."/>
            <person name="Grigoriev I.V."/>
            <person name="Debuchy R."/>
            <person name="Gladieux P."/>
            <person name="Hiltunen Thoren M."/>
            <person name="Johannesson H."/>
        </authorList>
    </citation>
    <scope>NUCLEOTIDE SEQUENCE</scope>
    <source>
        <strain evidence="5">PSN243</strain>
    </source>
</reference>
<dbReference type="EMBL" id="MU865929">
    <property type="protein sequence ID" value="KAK4451278.1"/>
    <property type="molecule type" value="Genomic_DNA"/>
</dbReference>
<evidence type="ECO:0008006" key="7">
    <source>
        <dbReference type="Google" id="ProtNLM"/>
    </source>
</evidence>
<evidence type="ECO:0000256" key="2">
    <source>
        <dbReference type="SAM" id="MobiDB-lite"/>
    </source>
</evidence>
<evidence type="ECO:0000313" key="5">
    <source>
        <dbReference type="EMBL" id="KAK4451278.1"/>
    </source>
</evidence>
<dbReference type="Pfam" id="PF24883">
    <property type="entry name" value="NPHP3_N"/>
    <property type="match status" value="1"/>
</dbReference>
<gene>
    <name evidence="5" type="ORF">QBC34DRAFT_378602</name>
</gene>
<reference evidence="5" key="2">
    <citation type="submission" date="2023-05" db="EMBL/GenBank/DDBJ databases">
        <authorList>
            <consortium name="Lawrence Berkeley National Laboratory"/>
            <person name="Steindorff A."/>
            <person name="Hensen N."/>
            <person name="Bonometti L."/>
            <person name="Westerberg I."/>
            <person name="Brannstrom I.O."/>
            <person name="Guillou S."/>
            <person name="Cros-Aarteil S."/>
            <person name="Calhoun S."/>
            <person name="Haridas S."/>
            <person name="Kuo A."/>
            <person name="Mondo S."/>
            <person name="Pangilinan J."/>
            <person name="Riley R."/>
            <person name="Labutti K."/>
            <person name="Andreopoulos B."/>
            <person name="Lipzen A."/>
            <person name="Chen C."/>
            <person name="Yanf M."/>
            <person name="Daum C."/>
            <person name="Ng V."/>
            <person name="Clum A."/>
            <person name="Ohm R."/>
            <person name="Martin F."/>
            <person name="Silar P."/>
            <person name="Natvig D."/>
            <person name="Lalanne C."/>
            <person name="Gautier V."/>
            <person name="Ament-Velasquez S.L."/>
            <person name="Kruys A."/>
            <person name="Hutchinson M.I."/>
            <person name="Powell A.J."/>
            <person name="Barry K."/>
            <person name="Miller A.N."/>
            <person name="Grigoriev I.V."/>
            <person name="Debuchy R."/>
            <person name="Gladieux P."/>
            <person name="Thoren M.H."/>
            <person name="Johannesson H."/>
        </authorList>
    </citation>
    <scope>NUCLEOTIDE SEQUENCE</scope>
    <source>
        <strain evidence="5">PSN243</strain>
    </source>
</reference>
<dbReference type="InterPro" id="IPR056884">
    <property type="entry name" value="NPHP3-like_N"/>
</dbReference>
<comment type="caution">
    <text evidence="5">The sequence shown here is derived from an EMBL/GenBank/DDBJ whole genome shotgun (WGS) entry which is preliminary data.</text>
</comment>
<feature type="domain" description="Nephrocystin 3-like N-terminal" evidence="4">
    <location>
        <begin position="304"/>
        <end position="449"/>
    </location>
</feature>
<dbReference type="AlphaFoldDB" id="A0AAV9GSM0"/>
<evidence type="ECO:0000313" key="6">
    <source>
        <dbReference type="Proteomes" id="UP001321760"/>
    </source>
</evidence>
<protein>
    <recommendedName>
        <fullName evidence="7">NACHT domain-containing protein</fullName>
    </recommendedName>
</protein>
<dbReference type="InterPro" id="IPR056125">
    <property type="entry name" value="DUF7708"/>
</dbReference>
<name>A0AAV9GSM0_9PEZI</name>
<dbReference type="InterPro" id="IPR027417">
    <property type="entry name" value="P-loop_NTPase"/>
</dbReference>
<feature type="region of interest" description="Disordered" evidence="2">
    <location>
        <begin position="940"/>
        <end position="964"/>
    </location>
</feature>
<keyword evidence="6" id="KW-1185">Reference proteome</keyword>
<organism evidence="5 6">
    <name type="scientific">Podospora aff. communis PSN243</name>
    <dbReference type="NCBI Taxonomy" id="3040156"/>
    <lineage>
        <taxon>Eukaryota</taxon>
        <taxon>Fungi</taxon>
        <taxon>Dikarya</taxon>
        <taxon>Ascomycota</taxon>
        <taxon>Pezizomycotina</taxon>
        <taxon>Sordariomycetes</taxon>
        <taxon>Sordariomycetidae</taxon>
        <taxon>Sordariales</taxon>
        <taxon>Podosporaceae</taxon>
        <taxon>Podospora</taxon>
    </lineage>
</organism>
<evidence type="ECO:0000259" key="4">
    <source>
        <dbReference type="Pfam" id="PF24883"/>
    </source>
</evidence>
<proteinExistence type="predicted"/>
<keyword evidence="1" id="KW-0677">Repeat</keyword>
<dbReference type="PANTHER" id="PTHR10039">
    <property type="entry name" value="AMELOGENIN"/>
    <property type="match status" value="1"/>
</dbReference>
<evidence type="ECO:0000259" key="3">
    <source>
        <dbReference type="Pfam" id="PF24809"/>
    </source>
</evidence>
<accession>A0AAV9GSM0</accession>
<evidence type="ECO:0000256" key="1">
    <source>
        <dbReference type="ARBA" id="ARBA00022737"/>
    </source>
</evidence>
<dbReference type="Pfam" id="PF24809">
    <property type="entry name" value="DUF7708"/>
    <property type="match status" value="1"/>
</dbReference>
<sequence>MAQNARESSPATSEELFEAALQVTRAALSERDAERFQKFGDHMEMTQALQTHVRRYATTSPRLLECAERIALFSDVFAPFFDVVGVLVQVKAEWAAMFWGTWLFIFKIGSNFVTFLERVSDMFDEMTTILPRYQQWYEVCRLSNSAIHDRGRLAQALAFIYHDLTKFCMHIYFLFSRQDSGRIKRALLGAELAVRPFGARFSRLRERLVKHQDWFEKEVYLQEHALLTTFHEEFRSFVSSNENERSRSTLAYRRFDEEKVTQVKQWVNSVDYASTYEEITKQVHEDYAFNKPRDVPGAGADTWSKQVLFFKAKPGFGKTYLSTVLIRDLAGKATTADDGPSVAYFHFDSKNKRRGNLAEEAFRAVAAQLLHSHRRDRMAIDALDLVRTGTGSGHYTSSQADVRLVTDLLLRQRPAFIVVDGVDECVETERFLEEVRSLCIEHDCRFLLLGRPSVAIPHHWVMYGLTDPSVTLEPPLILADIASFIRYEVAILAARGLFGPDLRSVDDLERFIGGDTESLSSASEGLFLWARLLVNFLRSPELTPRDRLDILRRPGYIRGLDQLYARLLGLLERGSRQSKLVTRRLFHWIAFSIMPLSLEAFKVALAVRVWKSTSEMDYLPDYPGCIAVITCSLVEVRSEFNTLMFIHATFRDFLRSYRPPDGMHSHSTDVILHLTPTMFPSPQSKNREGDYNRPSADSYTMSTTWDEPEPSIFAPDPAVVHGELAEISPSHLLCDIPHQPLFELHPIGSDRLGIEASSNSLLATAEQAATIAFARSKTQLTVDRPFLTYAALCWSRHLTEAAVAGISYHTTPLWFTLLSEFLLDRYAVTTWVEAAYTYGQVPRLQRLAHALRHIDPRSSACQGTTVASPSSGLEHFSTETRERAWVHVGLRQLAAALDHVATIHSEDLLENPSLLWQQGIVRAIDPEFWPIWHPRVTSARQVPPERTTDAGSSWRPGDRIASHS</sequence>
<feature type="domain" description="DUF7708" evidence="3">
    <location>
        <begin position="72"/>
        <end position="187"/>
    </location>
</feature>
<dbReference type="PANTHER" id="PTHR10039:SF15">
    <property type="entry name" value="NACHT DOMAIN-CONTAINING PROTEIN"/>
    <property type="match status" value="1"/>
</dbReference>
<dbReference type="Proteomes" id="UP001321760">
    <property type="component" value="Unassembled WGS sequence"/>
</dbReference>
<dbReference type="Gene3D" id="3.40.50.300">
    <property type="entry name" value="P-loop containing nucleotide triphosphate hydrolases"/>
    <property type="match status" value="1"/>
</dbReference>